<name>A0A479ZZI3_9CYAN</name>
<dbReference type="EMBL" id="BJCE01000088">
    <property type="protein sequence ID" value="GCL37652.1"/>
    <property type="molecule type" value="Genomic_DNA"/>
</dbReference>
<dbReference type="Proteomes" id="UP000300142">
    <property type="component" value="Unassembled WGS sequence"/>
</dbReference>
<accession>A0A479ZZI3</accession>
<comment type="caution">
    <text evidence="1">The sequence shown here is derived from an EMBL/GenBank/DDBJ whole genome shotgun (WGS) entry which is preliminary data.</text>
</comment>
<evidence type="ECO:0000313" key="2">
    <source>
        <dbReference type="Proteomes" id="UP000300142"/>
    </source>
</evidence>
<proteinExistence type="predicted"/>
<organism evidence="1 2">
    <name type="scientific">Sphaerospermopsis reniformis</name>
    <dbReference type="NCBI Taxonomy" id="531300"/>
    <lineage>
        <taxon>Bacteria</taxon>
        <taxon>Bacillati</taxon>
        <taxon>Cyanobacteriota</taxon>
        <taxon>Cyanophyceae</taxon>
        <taxon>Nostocales</taxon>
        <taxon>Aphanizomenonaceae</taxon>
        <taxon>Sphaerospermopsis</taxon>
    </lineage>
</organism>
<protein>
    <submittedName>
        <fullName evidence="1">Uncharacterized protein</fullName>
    </submittedName>
</protein>
<keyword evidence="2" id="KW-1185">Reference proteome</keyword>
<gene>
    <name evidence="1" type="ORF">SR1949_27630</name>
</gene>
<evidence type="ECO:0000313" key="1">
    <source>
        <dbReference type="EMBL" id="GCL37652.1"/>
    </source>
</evidence>
<dbReference type="AlphaFoldDB" id="A0A479ZZI3"/>
<reference evidence="2" key="1">
    <citation type="submission" date="2019-02" db="EMBL/GenBank/DDBJ databases">
        <title>Draft genome sequence of Sphaerospermopsis reniformis NIES-1949.</title>
        <authorList>
            <person name="Yamaguchi H."/>
            <person name="Suzuki S."/>
            <person name="Kawachi M."/>
        </authorList>
    </citation>
    <scope>NUCLEOTIDE SEQUENCE [LARGE SCALE GENOMIC DNA]</scope>
    <source>
        <strain evidence="2">NIES-1949</strain>
    </source>
</reference>
<dbReference type="RefSeq" id="WP_137667762.1">
    <property type="nucleotide sequence ID" value="NZ_BJCE01000088.1"/>
</dbReference>
<sequence length="64" mass="7281">MEKEYGYQITSEQLLNVNGDSDIPENEIPDLQNIADKSEMLNTVTELYIFRYGSPIKGKNVNIS</sequence>